<proteinExistence type="predicted"/>
<gene>
    <name evidence="1" type="ORF">OXX778_LOCUS22083</name>
</gene>
<dbReference type="OrthoDB" id="190201at2759"/>
<organism evidence="1 2">
    <name type="scientific">Brachionus calyciflorus</name>
    <dbReference type="NCBI Taxonomy" id="104777"/>
    <lineage>
        <taxon>Eukaryota</taxon>
        <taxon>Metazoa</taxon>
        <taxon>Spiralia</taxon>
        <taxon>Gnathifera</taxon>
        <taxon>Rotifera</taxon>
        <taxon>Eurotatoria</taxon>
        <taxon>Monogononta</taxon>
        <taxon>Pseudotrocha</taxon>
        <taxon>Ploima</taxon>
        <taxon>Brachionidae</taxon>
        <taxon>Brachionus</taxon>
    </lineage>
</organism>
<dbReference type="Proteomes" id="UP000663879">
    <property type="component" value="Unassembled WGS sequence"/>
</dbReference>
<name>A0A814QND5_9BILA</name>
<dbReference type="EMBL" id="CAJNOC010008885">
    <property type="protein sequence ID" value="CAF1121990.1"/>
    <property type="molecule type" value="Genomic_DNA"/>
</dbReference>
<sequence length="89" mass="10191">MNSFLTKHFSIKQLINKSKLFKANLNCNRKLLGLSVCKNRKLSNSTKNNAFKVEQITIPVPWGDIKGQLFGERKEKNKAIICLHGYLDN</sequence>
<evidence type="ECO:0000313" key="1">
    <source>
        <dbReference type="EMBL" id="CAF1121990.1"/>
    </source>
</evidence>
<comment type="caution">
    <text evidence="1">The sequence shown here is derived from an EMBL/GenBank/DDBJ whole genome shotgun (WGS) entry which is preliminary data.</text>
</comment>
<keyword evidence="2" id="KW-1185">Reference proteome</keyword>
<reference evidence="1" key="1">
    <citation type="submission" date="2021-02" db="EMBL/GenBank/DDBJ databases">
        <authorList>
            <person name="Nowell W R."/>
        </authorList>
    </citation>
    <scope>NUCLEOTIDE SEQUENCE</scope>
    <source>
        <strain evidence="1">Ploen Becks lab</strain>
    </source>
</reference>
<evidence type="ECO:0000313" key="2">
    <source>
        <dbReference type="Proteomes" id="UP000663879"/>
    </source>
</evidence>
<protein>
    <submittedName>
        <fullName evidence="1">Uncharacterized protein</fullName>
    </submittedName>
</protein>
<feature type="non-terminal residue" evidence="1">
    <location>
        <position position="1"/>
    </location>
</feature>
<accession>A0A814QND5</accession>
<dbReference type="AlphaFoldDB" id="A0A814QND5"/>